<dbReference type="Gene3D" id="3.40.50.300">
    <property type="entry name" value="P-loop containing nucleotide triphosphate hydrolases"/>
    <property type="match status" value="2"/>
</dbReference>
<dbReference type="Pfam" id="PF00271">
    <property type="entry name" value="Helicase_C"/>
    <property type="match status" value="1"/>
</dbReference>
<dbReference type="SUPFAM" id="SSF52540">
    <property type="entry name" value="P-loop containing nucleoside triphosphate hydrolases"/>
    <property type="match status" value="1"/>
</dbReference>
<name>A0ABR8DAW5_9NOST</name>
<dbReference type="Pfam" id="PF25399">
    <property type="entry name" value="DeaD_dimer"/>
    <property type="match status" value="1"/>
</dbReference>
<dbReference type="InterPro" id="IPR050547">
    <property type="entry name" value="DEAD_box_RNA_helicases"/>
</dbReference>
<protein>
    <recommendedName>
        <fullName evidence="1">RNA helicase</fullName>
        <ecNumber evidence="1">3.6.4.13</ecNumber>
    </recommendedName>
</protein>
<keyword evidence="7" id="KW-0346">Stress response</keyword>
<keyword evidence="4 9" id="KW-0378">Hydrolase</keyword>
<evidence type="ECO:0000259" key="11">
    <source>
        <dbReference type="PROSITE" id="PS51192"/>
    </source>
</evidence>
<sequence length="510" mass="56918">MSLSFQELGISQDRVEHLEKLGFTAPTNIQAQAIPQLLSGRDVVGQSQTGTGKTAAFSLPILERLDVNQKAVQALVLTPTRELAIQVHDAMAQFVGNSGLRALAIYGGQSIDRQILQLKRGVQVVVGTPGRVIDLLERGCLKLDQVKWFVLDEADEMLSMGFIDDVEKILSQAPQDRQTALFSATMPPSIRMLVNKFLRSPVTVTVEQPKATPNKINQVAYLIPRHWTKAKALQPILEMEDPETALIFVRTRRTAAELTSQLQAAGHSVDEYHGDLSQQARERLLTRFRNRQVRWVVATDIAARGLDVDQLSHVINYDLPDSVETYVHRIGRTGRAGKEGTAITLVQPFERRKQQIFERHVRQNWQLLTIPTRAQIEARHILKLQEQVREALAGERLASFLPIVSELIEKYDAQAIAAAALQIAYDQTRPAWLSTEIDVPEEVVSTPKPKLIKRRGEGGDRNRNWNKSENGDEDRRGTPKPKLRGGSRREPSVTPANPKLGSPAARESAS</sequence>
<dbReference type="PROSITE" id="PS51192">
    <property type="entry name" value="HELICASE_ATP_BIND_1"/>
    <property type="match status" value="1"/>
</dbReference>
<dbReference type="SMART" id="SM00487">
    <property type="entry name" value="DEXDc"/>
    <property type="match status" value="1"/>
</dbReference>
<accession>A0ABR8DAW5</accession>
<evidence type="ECO:0000259" key="12">
    <source>
        <dbReference type="PROSITE" id="PS51194"/>
    </source>
</evidence>
<feature type="domain" description="Helicase C-terminal" evidence="12">
    <location>
        <begin position="231"/>
        <end position="376"/>
    </location>
</feature>
<evidence type="ECO:0000256" key="4">
    <source>
        <dbReference type="ARBA" id="ARBA00022801"/>
    </source>
</evidence>
<evidence type="ECO:0000256" key="3">
    <source>
        <dbReference type="ARBA" id="ARBA00022741"/>
    </source>
</evidence>
<evidence type="ECO:0000313" key="14">
    <source>
        <dbReference type="EMBL" id="MBD2502868.1"/>
    </source>
</evidence>
<dbReference type="InterPro" id="IPR027417">
    <property type="entry name" value="P-loop_NTPase"/>
</dbReference>
<dbReference type="SMART" id="SM00490">
    <property type="entry name" value="HELICc"/>
    <property type="match status" value="1"/>
</dbReference>
<feature type="domain" description="DEAD-box RNA helicase Q" evidence="13">
    <location>
        <begin position="3"/>
        <end position="31"/>
    </location>
</feature>
<evidence type="ECO:0000313" key="15">
    <source>
        <dbReference type="Proteomes" id="UP000661112"/>
    </source>
</evidence>
<dbReference type="PROSITE" id="PS51195">
    <property type="entry name" value="Q_MOTIF"/>
    <property type="match status" value="1"/>
</dbReference>
<evidence type="ECO:0000256" key="10">
    <source>
        <dbReference type="SAM" id="MobiDB-lite"/>
    </source>
</evidence>
<evidence type="ECO:0000256" key="5">
    <source>
        <dbReference type="ARBA" id="ARBA00022806"/>
    </source>
</evidence>
<keyword evidence="6 9" id="KW-0067">ATP-binding</keyword>
<dbReference type="InterPro" id="IPR014014">
    <property type="entry name" value="RNA_helicase_DEAD_Q_motif"/>
</dbReference>
<proteinExistence type="inferred from homology"/>
<organism evidence="14 15">
    <name type="scientific">Anabaena azotica FACHB-119</name>
    <dbReference type="NCBI Taxonomy" id="947527"/>
    <lineage>
        <taxon>Bacteria</taxon>
        <taxon>Bacillati</taxon>
        <taxon>Cyanobacteriota</taxon>
        <taxon>Cyanophyceae</taxon>
        <taxon>Nostocales</taxon>
        <taxon>Nostocaceae</taxon>
        <taxon>Anabaena</taxon>
        <taxon>Anabaena azotica</taxon>
    </lineage>
</organism>
<dbReference type="CDD" id="cd00268">
    <property type="entry name" value="DEADc"/>
    <property type="match status" value="1"/>
</dbReference>
<evidence type="ECO:0000256" key="8">
    <source>
        <dbReference type="PROSITE-ProRule" id="PRU00552"/>
    </source>
</evidence>
<dbReference type="Proteomes" id="UP000661112">
    <property type="component" value="Unassembled WGS sequence"/>
</dbReference>
<dbReference type="PROSITE" id="PS00039">
    <property type="entry name" value="DEAD_ATP_HELICASE"/>
    <property type="match status" value="1"/>
</dbReference>
<comment type="similarity">
    <text evidence="9">Belongs to the DEAD box helicase family.</text>
</comment>
<dbReference type="PROSITE" id="PS51194">
    <property type="entry name" value="HELICASE_CTER"/>
    <property type="match status" value="1"/>
</dbReference>
<dbReference type="InterPro" id="IPR044742">
    <property type="entry name" value="DEAD/DEAH_RhlB"/>
</dbReference>
<evidence type="ECO:0000256" key="6">
    <source>
        <dbReference type="ARBA" id="ARBA00022840"/>
    </source>
</evidence>
<evidence type="ECO:0000256" key="7">
    <source>
        <dbReference type="ARBA" id="ARBA00023016"/>
    </source>
</evidence>
<dbReference type="PANTHER" id="PTHR47963:SF8">
    <property type="entry name" value="ATP-DEPENDENT RNA HELICASE DEAD"/>
    <property type="match status" value="1"/>
</dbReference>
<feature type="region of interest" description="Disordered" evidence="10">
    <location>
        <begin position="448"/>
        <end position="510"/>
    </location>
</feature>
<keyword evidence="15" id="KW-1185">Reference proteome</keyword>
<feature type="compositionally biased region" description="Basic and acidic residues" evidence="10">
    <location>
        <begin position="454"/>
        <end position="463"/>
    </location>
</feature>
<evidence type="ECO:0000256" key="2">
    <source>
        <dbReference type="ARBA" id="ARBA00022490"/>
    </source>
</evidence>
<keyword evidence="5 9" id="KW-0347">Helicase</keyword>
<dbReference type="CDD" id="cd18787">
    <property type="entry name" value="SF2_C_DEAD"/>
    <property type="match status" value="1"/>
</dbReference>
<reference evidence="14 15" key="1">
    <citation type="journal article" date="2020" name="ISME J.">
        <title>Comparative genomics reveals insights into cyanobacterial evolution and habitat adaptation.</title>
        <authorList>
            <person name="Chen M.Y."/>
            <person name="Teng W.K."/>
            <person name="Zhao L."/>
            <person name="Hu C.X."/>
            <person name="Zhou Y.K."/>
            <person name="Han B.P."/>
            <person name="Song L.R."/>
            <person name="Shu W.S."/>
        </authorList>
    </citation>
    <scope>NUCLEOTIDE SEQUENCE [LARGE SCALE GENOMIC DNA]</scope>
    <source>
        <strain evidence="14 15">FACHB-119</strain>
    </source>
</reference>
<evidence type="ECO:0000259" key="13">
    <source>
        <dbReference type="PROSITE" id="PS51195"/>
    </source>
</evidence>
<feature type="domain" description="Helicase ATP-binding" evidence="11">
    <location>
        <begin position="34"/>
        <end position="204"/>
    </location>
</feature>
<dbReference type="GO" id="GO:0004386">
    <property type="term" value="F:helicase activity"/>
    <property type="evidence" value="ECO:0007669"/>
    <property type="project" value="UniProtKB-KW"/>
</dbReference>
<dbReference type="PANTHER" id="PTHR47963">
    <property type="entry name" value="DEAD-BOX ATP-DEPENDENT RNA HELICASE 47, MITOCHONDRIAL"/>
    <property type="match status" value="1"/>
</dbReference>
<dbReference type="InterPro" id="IPR011545">
    <property type="entry name" value="DEAD/DEAH_box_helicase_dom"/>
</dbReference>
<keyword evidence="2" id="KW-0963">Cytoplasm</keyword>
<feature type="short sequence motif" description="Q motif" evidence="8">
    <location>
        <begin position="3"/>
        <end position="31"/>
    </location>
</feature>
<dbReference type="InterPro" id="IPR014001">
    <property type="entry name" value="Helicase_ATP-bd"/>
</dbReference>
<dbReference type="InterPro" id="IPR000629">
    <property type="entry name" value="RNA-helicase_DEAD-box_CS"/>
</dbReference>
<gene>
    <name evidence="14" type="ORF">H6G83_20055</name>
</gene>
<dbReference type="EMBL" id="JACJSG010000028">
    <property type="protein sequence ID" value="MBD2502868.1"/>
    <property type="molecule type" value="Genomic_DNA"/>
</dbReference>
<evidence type="ECO:0000256" key="1">
    <source>
        <dbReference type="ARBA" id="ARBA00012552"/>
    </source>
</evidence>
<dbReference type="Pfam" id="PF00270">
    <property type="entry name" value="DEAD"/>
    <property type="match status" value="1"/>
</dbReference>
<dbReference type="EC" id="3.6.4.13" evidence="1"/>
<evidence type="ECO:0000256" key="9">
    <source>
        <dbReference type="RuleBase" id="RU000492"/>
    </source>
</evidence>
<dbReference type="InterPro" id="IPR057325">
    <property type="entry name" value="DeaD_dimer"/>
</dbReference>
<dbReference type="RefSeq" id="WP_190475539.1">
    <property type="nucleotide sequence ID" value="NZ_JACJSG010000028.1"/>
</dbReference>
<comment type="caution">
    <text evidence="14">The sequence shown here is derived from an EMBL/GenBank/DDBJ whole genome shotgun (WGS) entry which is preliminary data.</text>
</comment>
<keyword evidence="3 9" id="KW-0547">Nucleotide-binding</keyword>
<dbReference type="InterPro" id="IPR001650">
    <property type="entry name" value="Helicase_C-like"/>
</dbReference>